<dbReference type="GO" id="GO:0005634">
    <property type="term" value="C:nucleus"/>
    <property type="evidence" value="ECO:0007669"/>
    <property type="project" value="UniProtKB-SubCell"/>
</dbReference>
<dbReference type="FunCoup" id="R7UMZ5">
    <property type="interactions" value="507"/>
</dbReference>
<keyword evidence="5" id="KW-0805">Transcription regulation</keyword>
<dbReference type="EMBL" id="AMQN01006914">
    <property type="status" value="NOT_ANNOTATED_CDS"/>
    <property type="molecule type" value="Genomic_DNA"/>
</dbReference>
<name>R7UMZ5_CAPTE</name>
<keyword evidence="2" id="KW-0863">Zinc-finger</keyword>
<feature type="domain" description="SANT" evidence="8">
    <location>
        <begin position="60"/>
        <end position="112"/>
    </location>
</feature>
<dbReference type="InterPro" id="IPR036388">
    <property type="entry name" value="WH-like_DNA-bd_sf"/>
</dbReference>
<dbReference type="OMA" id="YNGNHRP"/>
<dbReference type="HOGENOM" id="CLU_018273_2_1_1"/>
<dbReference type="GO" id="GO:0006338">
    <property type="term" value="P:chromatin remodeling"/>
    <property type="evidence" value="ECO:0007669"/>
    <property type="project" value="TreeGrafter"/>
</dbReference>
<dbReference type="FunFam" id="1.10.10.60:FF:000110">
    <property type="entry name" value="Transcriptional adapter"/>
    <property type="match status" value="1"/>
</dbReference>
<evidence type="ECO:0000256" key="5">
    <source>
        <dbReference type="PIRNR" id="PIRNR025024"/>
    </source>
</evidence>
<dbReference type="PROSITE" id="PS50934">
    <property type="entry name" value="SWIRM"/>
    <property type="match status" value="1"/>
</dbReference>
<sequence>MNISQSVCHSCKTSITEPFILCSDCPNRVTICLPCFAKGRTFDAHQNNHSYEVVRLDFILFEPKWTAAEEIRLLQAVNDCGIGNWHDVSGKVRTKTGSQCQKHYTKCYITDPVKPLPDVRPVTLASAFNRSFSAVCDDPPRPSEGSSTYQDMSGYMPARGDFLTEFCNFAENELSDIEFNKLDQEFDRKLKFAVVDIYNNVLRERFKRKRIIRDHGLINIKHHNCESHSFMHPRLLEQLRVFMQLSQPEDWEKQMQALNYEAELRSCIRQLQQYRAAGIQHLSSAKIYNKLLQRRQEEMSFRSGHRSIMQSAQSDALCEDWLNKNNVFDRIQRGIPVSAHPPVRKPAPPLQISGLPAFEKLNESERKLCSSVRLVPESYLEFKKILTNECCKHGYLRLATARTLIKIDVNKTRKLYDFLLKQKLISKDPPNEKVREILK</sequence>
<accession>R7UMZ5</accession>
<dbReference type="AlphaFoldDB" id="R7UMZ5"/>
<dbReference type="InterPro" id="IPR007526">
    <property type="entry name" value="SWIRM"/>
</dbReference>
<dbReference type="InterPro" id="IPR043145">
    <property type="entry name" value="Znf_ZZ_sf"/>
</dbReference>
<keyword evidence="1" id="KW-0479">Metal-binding</keyword>
<evidence type="ECO:0000256" key="3">
    <source>
        <dbReference type="ARBA" id="ARBA00022833"/>
    </source>
</evidence>
<evidence type="ECO:0000256" key="1">
    <source>
        <dbReference type="ARBA" id="ARBA00022723"/>
    </source>
</evidence>
<evidence type="ECO:0000256" key="2">
    <source>
        <dbReference type="ARBA" id="ARBA00022771"/>
    </source>
</evidence>
<dbReference type="InterPro" id="IPR001005">
    <property type="entry name" value="SANT/Myb"/>
</dbReference>
<dbReference type="PANTHER" id="PTHR12374">
    <property type="entry name" value="TRANSCRIPTIONAL ADAPTOR 2 ADA2 -RELATED"/>
    <property type="match status" value="1"/>
</dbReference>
<dbReference type="Pfam" id="PF22941">
    <property type="entry name" value="TADA2A-like_3rd"/>
    <property type="match status" value="1"/>
</dbReference>
<evidence type="ECO:0000259" key="8">
    <source>
        <dbReference type="PROSITE" id="PS51293"/>
    </source>
</evidence>
<dbReference type="GO" id="GO:0003682">
    <property type="term" value="F:chromatin binding"/>
    <property type="evidence" value="ECO:0007669"/>
    <property type="project" value="TreeGrafter"/>
</dbReference>
<dbReference type="STRING" id="283909.R7UMZ5"/>
<dbReference type="EnsemblMetazoa" id="CapteT132232">
    <property type="protein sequence ID" value="CapteP132232"/>
    <property type="gene ID" value="CapteG132232"/>
</dbReference>
<dbReference type="Pfam" id="PF25299">
    <property type="entry name" value="ZZ_ADA2"/>
    <property type="match status" value="1"/>
</dbReference>
<evidence type="ECO:0000313" key="12">
    <source>
        <dbReference type="Proteomes" id="UP000014760"/>
    </source>
</evidence>
<dbReference type="SUPFAM" id="SSF46689">
    <property type="entry name" value="Homeodomain-like"/>
    <property type="match status" value="2"/>
</dbReference>
<dbReference type="GO" id="GO:0140672">
    <property type="term" value="C:ATAC complex"/>
    <property type="evidence" value="ECO:0007669"/>
    <property type="project" value="UniProtKB-ARBA"/>
</dbReference>
<dbReference type="Pfam" id="PF00249">
    <property type="entry name" value="Myb_DNA-binding"/>
    <property type="match status" value="1"/>
</dbReference>
<dbReference type="Gene3D" id="1.10.10.10">
    <property type="entry name" value="Winged helix-like DNA-binding domain superfamily/Winged helix DNA-binding domain"/>
    <property type="match status" value="1"/>
</dbReference>
<evidence type="ECO:0000259" key="7">
    <source>
        <dbReference type="PROSITE" id="PS50934"/>
    </source>
</evidence>
<dbReference type="InterPro" id="IPR017930">
    <property type="entry name" value="Myb_dom"/>
</dbReference>
<reference evidence="11" key="3">
    <citation type="submission" date="2015-06" db="UniProtKB">
        <authorList>
            <consortium name="EnsemblMetazoa"/>
        </authorList>
    </citation>
    <scope>IDENTIFICATION</scope>
</reference>
<dbReference type="InterPro" id="IPR055141">
    <property type="entry name" value="TADA2A_B-like_dom"/>
</dbReference>
<evidence type="ECO:0000313" key="10">
    <source>
        <dbReference type="EMBL" id="ELU07914.1"/>
    </source>
</evidence>
<dbReference type="Gene3D" id="1.10.10.60">
    <property type="entry name" value="Homeodomain-like"/>
    <property type="match status" value="1"/>
</dbReference>
<protein>
    <recommendedName>
        <fullName evidence="5">Transcriptional adapter</fullName>
    </recommendedName>
</protein>
<dbReference type="InterPro" id="IPR016827">
    <property type="entry name" value="Ada2/TADA2"/>
</dbReference>
<dbReference type="SUPFAM" id="SSF57850">
    <property type="entry name" value="RING/U-box"/>
    <property type="match status" value="1"/>
</dbReference>
<dbReference type="Pfam" id="PF04433">
    <property type="entry name" value="SWIRM"/>
    <property type="match status" value="1"/>
</dbReference>
<dbReference type="OrthoDB" id="270417at2759"/>
<dbReference type="SMART" id="SM00717">
    <property type="entry name" value="SANT"/>
    <property type="match status" value="1"/>
</dbReference>
<feature type="domain" description="Myb-like" evidence="6">
    <location>
        <begin position="64"/>
        <end position="108"/>
    </location>
</feature>
<dbReference type="PANTHER" id="PTHR12374:SF20">
    <property type="entry name" value="TRANSCRIPTIONAL ADAPTER 2-ALPHA"/>
    <property type="match status" value="1"/>
</dbReference>
<keyword evidence="4 5" id="KW-0539">Nucleus</keyword>
<feature type="domain" description="HTH myb-type" evidence="9">
    <location>
        <begin position="64"/>
        <end position="112"/>
    </location>
</feature>
<evidence type="ECO:0000259" key="6">
    <source>
        <dbReference type="PROSITE" id="PS50090"/>
    </source>
</evidence>
<proteinExistence type="predicted"/>
<keyword evidence="3" id="KW-0862">Zinc</keyword>
<organism evidence="10">
    <name type="scientific">Capitella teleta</name>
    <name type="common">Polychaete worm</name>
    <dbReference type="NCBI Taxonomy" id="283909"/>
    <lineage>
        <taxon>Eukaryota</taxon>
        <taxon>Metazoa</taxon>
        <taxon>Spiralia</taxon>
        <taxon>Lophotrochozoa</taxon>
        <taxon>Annelida</taxon>
        <taxon>Polychaeta</taxon>
        <taxon>Sedentaria</taxon>
        <taxon>Scolecida</taxon>
        <taxon>Capitellidae</taxon>
        <taxon>Capitella</taxon>
    </lineage>
</organism>
<keyword evidence="12" id="KW-1185">Reference proteome</keyword>
<dbReference type="Gene3D" id="3.30.60.90">
    <property type="match status" value="1"/>
</dbReference>
<dbReference type="PROSITE" id="PS51294">
    <property type="entry name" value="HTH_MYB"/>
    <property type="match status" value="1"/>
</dbReference>
<dbReference type="PROSITE" id="PS50090">
    <property type="entry name" value="MYB_LIKE"/>
    <property type="match status" value="1"/>
</dbReference>
<dbReference type="GO" id="GO:0003713">
    <property type="term" value="F:transcription coactivator activity"/>
    <property type="evidence" value="ECO:0007669"/>
    <property type="project" value="InterPro"/>
</dbReference>
<dbReference type="PIRSF" id="PIRSF025024">
    <property type="entry name" value="Transcriptional_adaptor_2"/>
    <property type="match status" value="1"/>
</dbReference>
<reference evidence="10 12" key="2">
    <citation type="journal article" date="2013" name="Nature">
        <title>Insights into bilaterian evolution from three spiralian genomes.</title>
        <authorList>
            <person name="Simakov O."/>
            <person name="Marletaz F."/>
            <person name="Cho S.J."/>
            <person name="Edsinger-Gonzales E."/>
            <person name="Havlak P."/>
            <person name="Hellsten U."/>
            <person name="Kuo D.H."/>
            <person name="Larsson T."/>
            <person name="Lv J."/>
            <person name="Arendt D."/>
            <person name="Savage R."/>
            <person name="Osoegawa K."/>
            <person name="de Jong P."/>
            <person name="Grimwood J."/>
            <person name="Chapman J.A."/>
            <person name="Shapiro H."/>
            <person name="Aerts A."/>
            <person name="Otillar R.P."/>
            <person name="Terry A.Y."/>
            <person name="Boore J.L."/>
            <person name="Grigoriev I.V."/>
            <person name="Lindberg D.R."/>
            <person name="Seaver E.C."/>
            <person name="Weisblat D.A."/>
            <person name="Putnam N.H."/>
            <person name="Rokhsar D.S."/>
        </authorList>
    </citation>
    <scope>NUCLEOTIDE SEQUENCE</scope>
    <source>
        <strain evidence="10 12">I ESC-2004</strain>
    </source>
</reference>
<dbReference type="GO" id="GO:0008270">
    <property type="term" value="F:zinc ion binding"/>
    <property type="evidence" value="ECO:0007669"/>
    <property type="project" value="UniProtKB-KW"/>
</dbReference>
<dbReference type="InterPro" id="IPR017884">
    <property type="entry name" value="SANT_dom"/>
</dbReference>
<evidence type="ECO:0000256" key="4">
    <source>
        <dbReference type="ARBA" id="ARBA00023242"/>
    </source>
</evidence>
<gene>
    <name evidence="10" type="ORF">CAPTEDRAFT_132232</name>
</gene>
<reference evidence="12" key="1">
    <citation type="submission" date="2012-12" db="EMBL/GenBank/DDBJ databases">
        <authorList>
            <person name="Hellsten U."/>
            <person name="Grimwood J."/>
            <person name="Chapman J.A."/>
            <person name="Shapiro H."/>
            <person name="Aerts A."/>
            <person name="Otillar R.P."/>
            <person name="Terry A.Y."/>
            <person name="Boore J.L."/>
            <person name="Simakov O."/>
            <person name="Marletaz F."/>
            <person name="Cho S.-J."/>
            <person name="Edsinger-Gonzales E."/>
            <person name="Havlak P."/>
            <person name="Kuo D.-H."/>
            <person name="Larsson T."/>
            <person name="Lv J."/>
            <person name="Arendt D."/>
            <person name="Savage R."/>
            <person name="Osoegawa K."/>
            <person name="de Jong P."/>
            <person name="Lindberg D.R."/>
            <person name="Seaver E.C."/>
            <person name="Weisblat D.A."/>
            <person name="Putnam N.H."/>
            <person name="Grigoriev I.V."/>
            <person name="Rokhsar D.S."/>
        </authorList>
    </citation>
    <scope>NUCLEOTIDE SEQUENCE</scope>
    <source>
        <strain evidence="12">I ESC-2004</strain>
    </source>
</reference>
<dbReference type="FunFam" id="1.10.10.10:FF:000087">
    <property type="entry name" value="Transcriptional adapter 2"/>
    <property type="match status" value="1"/>
</dbReference>
<dbReference type="PROSITE" id="PS51293">
    <property type="entry name" value="SANT"/>
    <property type="match status" value="1"/>
</dbReference>
<feature type="domain" description="SWIRM" evidence="7">
    <location>
        <begin position="341"/>
        <end position="436"/>
    </location>
</feature>
<evidence type="ECO:0000313" key="11">
    <source>
        <dbReference type="EnsemblMetazoa" id="CapteP132232"/>
    </source>
</evidence>
<dbReference type="InterPro" id="IPR000433">
    <property type="entry name" value="Znf_ZZ"/>
</dbReference>
<dbReference type="Proteomes" id="UP000014760">
    <property type="component" value="Unassembled WGS sequence"/>
</dbReference>
<evidence type="ECO:0000259" key="9">
    <source>
        <dbReference type="PROSITE" id="PS51294"/>
    </source>
</evidence>
<dbReference type="CDD" id="cd00167">
    <property type="entry name" value="SANT"/>
    <property type="match status" value="1"/>
</dbReference>
<keyword evidence="5" id="KW-0804">Transcription</keyword>
<dbReference type="InterPro" id="IPR009057">
    <property type="entry name" value="Homeodomain-like_sf"/>
</dbReference>
<comment type="subcellular location">
    <subcellularLocation>
        <location evidence="5">Nucleus</location>
    </subcellularLocation>
</comment>
<dbReference type="GO" id="GO:0006357">
    <property type="term" value="P:regulation of transcription by RNA polymerase II"/>
    <property type="evidence" value="ECO:0007669"/>
    <property type="project" value="InterPro"/>
</dbReference>
<dbReference type="EMBL" id="KB299519">
    <property type="protein sequence ID" value="ELU07914.1"/>
    <property type="molecule type" value="Genomic_DNA"/>
</dbReference>